<evidence type="ECO:0000313" key="1">
    <source>
        <dbReference type="EMBL" id="PVM90999.1"/>
    </source>
</evidence>
<gene>
    <name evidence="1" type="ORF">DDF67_08600</name>
</gene>
<dbReference type="RefSeq" id="WP_109100473.1">
    <property type="nucleotide sequence ID" value="NZ_QDKQ01000033.1"/>
</dbReference>
<dbReference type="Gene3D" id="3.40.630.10">
    <property type="entry name" value="Zn peptidases"/>
    <property type="match status" value="2"/>
</dbReference>
<dbReference type="AlphaFoldDB" id="A0A2T9K4U5"/>
<dbReference type="SUPFAM" id="SSF53187">
    <property type="entry name" value="Zn-dependent exopeptidases"/>
    <property type="match status" value="1"/>
</dbReference>
<protein>
    <submittedName>
        <fullName evidence="1">Peptidase M20</fullName>
    </submittedName>
</protein>
<evidence type="ECO:0000313" key="2">
    <source>
        <dbReference type="Proteomes" id="UP000245073"/>
    </source>
</evidence>
<dbReference type="EMBL" id="QDKQ01000033">
    <property type="protein sequence ID" value="PVM90999.1"/>
    <property type="molecule type" value="Genomic_DNA"/>
</dbReference>
<organism evidence="1 2">
    <name type="scientific">Caulobacter endophyticus</name>
    <dbReference type="NCBI Taxonomy" id="2172652"/>
    <lineage>
        <taxon>Bacteria</taxon>
        <taxon>Pseudomonadati</taxon>
        <taxon>Pseudomonadota</taxon>
        <taxon>Alphaproteobacteria</taxon>
        <taxon>Caulobacterales</taxon>
        <taxon>Caulobacteraceae</taxon>
        <taxon>Caulobacter</taxon>
    </lineage>
</organism>
<sequence length="465" mass="49669">MADGFANLAGVAAPYVVTEADRAAIAAAISESEIVELALTLGNIPAPSGKELEAANYVYDWMAREGFSPRKVGATPERPNVIGTHGGKGPNTIGGKNLLFTAHLDTEAPTWNPDLDAYKYSPATLANPEWEKCWLEDGKLYGYPIANDRGPMACFLIAAKALKAAGYELAGKMYLTACPGEIGPEPIEEHRGVAYMGKDIGAHYLFHHGGVAPDYAIAAEGCDFGLTWVGCGYAVFRITVWGEGVFTPLLSHPASADQHPNPIYRLGRLTQAIHAWSGQWEKASLYESPGGVAQPKSQLASVRGGIPYAFGAGTERVNLYLEVGLNPRQRVADIQHSLEAMVRETGMTGIEIEPVVVRHGFEADAAEVAPLVGAVDVATQLSLGHPVARAASVYSSMWRDHNVFNMHRIPAITTGFSRWRPTPKDLVDSALVYALTALAVCGRAETTGAGNRTPPVYGDNPFGGE</sequence>
<keyword evidence="2" id="KW-1185">Reference proteome</keyword>
<name>A0A2T9K4U5_9CAUL</name>
<reference evidence="1 2" key="1">
    <citation type="submission" date="2018-04" db="EMBL/GenBank/DDBJ databases">
        <title>The genome sequence of Caulobacter sp. 744.</title>
        <authorList>
            <person name="Gao J."/>
            <person name="Sun J."/>
        </authorList>
    </citation>
    <scope>NUCLEOTIDE SEQUENCE [LARGE SCALE GENOMIC DNA]</scope>
    <source>
        <strain evidence="1 2">774</strain>
    </source>
</reference>
<dbReference type="Proteomes" id="UP000245073">
    <property type="component" value="Unassembled WGS sequence"/>
</dbReference>
<proteinExistence type="predicted"/>
<dbReference type="PANTHER" id="PTHR43808">
    <property type="entry name" value="ACETYLORNITHINE DEACETYLASE"/>
    <property type="match status" value="1"/>
</dbReference>
<comment type="caution">
    <text evidence="1">The sequence shown here is derived from an EMBL/GenBank/DDBJ whole genome shotgun (WGS) entry which is preliminary data.</text>
</comment>
<dbReference type="OrthoDB" id="9809784at2"/>
<accession>A0A2T9K4U5</accession>
<dbReference type="InterPro" id="IPR050072">
    <property type="entry name" value="Peptidase_M20A"/>
</dbReference>